<proteinExistence type="predicted"/>
<keyword evidence="3" id="KW-1185">Reference proteome</keyword>
<evidence type="ECO:0000313" key="2">
    <source>
        <dbReference type="EMBL" id="GBP23292.1"/>
    </source>
</evidence>
<feature type="compositionally biased region" description="Low complexity" evidence="1">
    <location>
        <begin position="75"/>
        <end position="87"/>
    </location>
</feature>
<feature type="region of interest" description="Disordered" evidence="1">
    <location>
        <begin position="1"/>
        <end position="26"/>
    </location>
</feature>
<dbReference type="AlphaFoldDB" id="A0A4C1UA82"/>
<feature type="region of interest" description="Disordered" evidence="1">
    <location>
        <begin position="111"/>
        <end position="130"/>
    </location>
</feature>
<evidence type="ECO:0000256" key="1">
    <source>
        <dbReference type="SAM" id="MobiDB-lite"/>
    </source>
</evidence>
<organism evidence="2 3">
    <name type="scientific">Eumeta variegata</name>
    <name type="common">Bagworm moth</name>
    <name type="synonym">Eumeta japonica</name>
    <dbReference type="NCBI Taxonomy" id="151549"/>
    <lineage>
        <taxon>Eukaryota</taxon>
        <taxon>Metazoa</taxon>
        <taxon>Ecdysozoa</taxon>
        <taxon>Arthropoda</taxon>
        <taxon>Hexapoda</taxon>
        <taxon>Insecta</taxon>
        <taxon>Pterygota</taxon>
        <taxon>Neoptera</taxon>
        <taxon>Endopterygota</taxon>
        <taxon>Lepidoptera</taxon>
        <taxon>Glossata</taxon>
        <taxon>Ditrysia</taxon>
        <taxon>Tineoidea</taxon>
        <taxon>Psychidae</taxon>
        <taxon>Oiketicinae</taxon>
        <taxon>Eumeta</taxon>
    </lineage>
</organism>
<feature type="compositionally biased region" description="Basic residues" evidence="1">
    <location>
        <begin position="59"/>
        <end position="74"/>
    </location>
</feature>
<feature type="region of interest" description="Disordered" evidence="1">
    <location>
        <begin position="57"/>
        <end position="103"/>
    </location>
</feature>
<gene>
    <name evidence="2" type="ORF">EVAR_76006_1</name>
</gene>
<dbReference type="EMBL" id="BGZK01000149">
    <property type="protein sequence ID" value="GBP23292.1"/>
    <property type="molecule type" value="Genomic_DNA"/>
</dbReference>
<comment type="caution">
    <text evidence="2">The sequence shown here is derived from an EMBL/GenBank/DDBJ whole genome shotgun (WGS) entry which is preliminary data.</text>
</comment>
<dbReference type="OrthoDB" id="7370117at2759"/>
<accession>A0A4C1UA82</accession>
<sequence>MSGNEGRRSTERFVGSRDDSPSWANTLGRTFSCQAAAVAAASSAASTAQRSTSIALVTGRHHSYHSRTRCKHSTSGRTAAGGETGARWWRRGARTRGRRPAVSHAWGCGVRTSHVTQPSPMPSAPRTTHPPRCPLAPCNVIIVLEKAAATPNERRH</sequence>
<name>A0A4C1UA82_EUMVA</name>
<protein>
    <submittedName>
        <fullName evidence="2">Uncharacterized protein</fullName>
    </submittedName>
</protein>
<evidence type="ECO:0000313" key="3">
    <source>
        <dbReference type="Proteomes" id="UP000299102"/>
    </source>
</evidence>
<feature type="compositionally biased region" description="Basic and acidic residues" evidence="1">
    <location>
        <begin position="1"/>
        <end position="20"/>
    </location>
</feature>
<dbReference type="Proteomes" id="UP000299102">
    <property type="component" value="Unassembled WGS sequence"/>
</dbReference>
<reference evidence="2 3" key="1">
    <citation type="journal article" date="2019" name="Commun. Biol.">
        <title>The bagworm genome reveals a unique fibroin gene that provides high tensile strength.</title>
        <authorList>
            <person name="Kono N."/>
            <person name="Nakamura H."/>
            <person name="Ohtoshi R."/>
            <person name="Tomita M."/>
            <person name="Numata K."/>
            <person name="Arakawa K."/>
        </authorList>
    </citation>
    <scope>NUCLEOTIDE SEQUENCE [LARGE SCALE GENOMIC DNA]</scope>
</reference>
<feature type="compositionally biased region" description="Basic residues" evidence="1">
    <location>
        <begin position="88"/>
        <end position="101"/>
    </location>
</feature>